<evidence type="ECO:0000313" key="2">
    <source>
        <dbReference type="Proteomes" id="UP000038055"/>
    </source>
</evidence>
<sequence>MLFTYAKVALFSKIAKKELIFILKKAIFSKSVNIFYFSSKKYIFATKRSYL</sequence>
<dbReference type="EMBL" id="CDOD01000067">
    <property type="protein sequence ID" value="CEN39961.1"/>
    <property type="molecule type" value="Genomic_DNA"/>
</dbReference>
<accession>A0A0B7HJQ0</accession>
<dbReference type="Proteomes" id="UP000038055">
    <property type="component" value="Unassembled WGS sequence"/>
</dbReference>
<protein>
    <submittedName>
        <fullName evidence="1">Uncharacterized protein</fullName>
    </submittedName>
</protein>
<evidence type="ECO:0000313" key="1">
    <source>
        <dbReference type="EMBL" id="CEN39961.1"/>
    </source>
</evidence>
<proteinExistence type="predicted"/>
<gene>
    <name evidence="1" type="ORF">CCYN2B_90010</name>
</gene>
<organism evidence="1 2">
    <name type="scientific">Capnocytophaga cynodegmi</name>
    <dbReference type="NCBI Taxonomy" id="28189"/>
    <lineage>
        <taxon>Bacteria</taxon>
        <taxon>Pseudomonadati</taxon>
        <taxon>Bacteroidota</taxon>
        <taxon>Flavobacteriia</taxon>
        <taxon>Flavobacteriales</taxon>
        <taxon>Flavobacteriaceae</taxon>
        <taxon>Capnocytophaga</taxon>
    </lineage>
</organism>
<dbReference type="AlphaFoldDB" id="A0A0B7HJQ0"/>
<name>A0A0B7HJQ0_9FLAO</name>
<reference evidence="2" key="1">
    <citation type="submission" date="2015-01" db="EMBL/GenBank/DDBJ databases">
        <authorList>
            <person name="MANFREDI Pablo"/>
        </authorList>
    </citation>
    <scope>NUCLEOTIDE SEQUENCE [LARGE SCALE GENOMIC DNA]</scope>
    <source>
        <strain evidence="2">Ccyn2B</strain>
    </source>
</reference>
<keyword evidence="2" id="KW-1185">Reference proteome</keyword>